<dbReference type="SUPFAM" id="SSF46565">
    <property type="entry name" value="Chaperone J-domain"/>
    <property type="match status" value="1"/>
</dbReference>
<evidence type="ECO:0000256" key="2">
    <source>
        <dbReference type="ARBA" id="ARBA00022729"/>
    </source>
</evidence>
<evidence type="ECO:0000313" key="10">
    <source>
        <dbReference type="EMBL" id="CDK29310.1"/>
    </source>
</evidence>
<dbReference type="Proteomes" id="UP000019384">
    <property type="component" value="Unassembled WGS sequence"/>
</dbReference>
<sequence>MKISSPFLLLLLLCKVWSWSAEDYEIFEITEQLQKDMGKDTDFYTFLGLTKGADSTFDEISAAYRKRSRQFHPDKVKKTGLSNSQYKKEKKLMGERYEKLSVVGSILRGDRKERYDYFLKTGFPKWKGTGYYYSKFRPGFLAVLGFLFVLVSVFHYIAIKINSTQQTKRIESLIDEIKKKAWGGSGIPPADMSDRKIFNPNLNKTFVVKFDGSVFLVDDPTAPSAPTSGDGITYGDDGKGNVVYYDEEEQARRRKKLAAARPKQNEVLLPVTLEDVHVPTYRDLLPVRLLLFSWNSSVARYIPSLRIVLTAPKKVQQQAEPVKKAAPKKKGVRKELPNGKVVYSRKR</sequence>
<keyword evidence="3 7" id="KW-1133">Transmembrane helix</keyword>
<feature type="signal peptide" evidence="8">
    <location>
        <begin position="1"/>
        <end position="21"/>
    </location>
</feature>
<keyword evidence="2 8" id="KW-0732">Signal</keyword>
<evidence type="ECO:0000256" key="4">
    <source>
        <dbReference type="ARBA" id="ARBA00023136"/>
    </source>
</evidence>
<proteinExistence type="predicted"/>
<comment type="subcellular location">
    <subcellularLocation>
        <location evidence="5">Endomembrane system</location>
        <topology evidence="5">Single-pass membrane protein</topology>
    </subcellularLocation>
</comment>
<evidence type="ECO:0000256" key="8">
    <source>
        <dbReference type="SAM" id="SignalP"/>
    </source>
</evidence>
<dbReference type="InterPro" id="IPR036869">
    <property type="entry name" value="J_dom_sf"/>
</dbReference>
<keyword evidence="4 7" id="KW-0472">Membrane</keyword>
<dbReference type="Gene3D" id="1.10.287.110">
    <property type="entry name" value="DnaJ domain"/>
    <property type="match status" value="1"/>
</dbReference>
<evidence type="ECO:0000256" key="6">
    <source>
        <dbReference type="SAM" id="MobiDB-lite"/>
    </source>
</evidence>
<organism evidence="10 11">
    <name type="scientific">Kuraishia capsulata CBS 1993</name>
    <dbReference type="NCBI Taxonomy" id="1382522"/>
    <lineage>
        <taxon>Eukaryota</taxon>
        <taxon>Fungi</taxon>
        <taxon>Dikarya</taxon>
        <taxon>Ascomycota</taxon>
        <taxon>Saccharomycotina</taxon>
        <taxon>Pichiomycetes</taxon>
        <taxon>Pichiales</taxon>
        <taxon>Pichiaceae</taxon>
        <taxon>Kuraishia</taxon>
    </lineage>
</organism>
<dbReference type="CDD" id="cd06257">
    <property type="entry name" value="DnaJ"/>
    <property type="match status" value="1"/>
</dbReference>
<feature type="region of interest" description="Disordered" evidence="6">
    <location>
        <begin position="318"/>
        <end position="347"/>
    </location>
</feature>
<evidence type="ECO:0000256" key="1">
    <source>
        <dbReference type="ARBA" id="ARBA00022692"/>
    </source>
</evidence>
<evidence type="ECO:0000256" key="7">
    <source>
        <dbReference type="SAM" id="Phobius"/>
    </source>
</evidence>
<dbReference type="Pfam" id="PF00226">
    <property type="entry name" value="DnaJ"/>
    <property type="match status" value="1"/>
</dbReference>
<dbReference type="HOGENOM" id="CLU_037236_2_0_1"/>
<feature type="chain" id="PRO_5004880896" description="J domain-containing protein" evidence="8">
    <location>
        <begin position="22"/>
        <end position="347"/>
    </location>
</feature>
<dbReference type="EMBL" id="HG793130">
    <property type="protein sequence ID" value="CDK29310.1"/>
    <property type="molecule type" value="Genomic_DNA"/>
</dbReference>
<dbReference type="SMART" id="SM00271">
    <property type="entry name" value="DnaJ"/>
    <property type="match status" value="1"/>
</dbReference>
<dbReference type="PROSITE" id="PS50076">
    <property type="entry name" value="DNAJ_2"/>
    <property type="match status" value="1"/>
</dbReference>
<keyword evidence="11" id="KW-1185">Reference proteome</keyword>
<dbReference type="GO" id="GO:0012505">
    <property type="term" value="C:endomembrane system"/>
    <property type="evidence" value="ECO:0007669"/>
    <property type="project" value="UniProtKB-SubCell"/>
</dbReference>
<feature type="domain" description="J" evidence="9">
    <location>
        <begin position="42"/>
        <end position="119"/>
    </location>
</feature>
<name>W6MXQ7_9ASCO</name>
<protein>
    <recommendedName>
        <fullName evidence="9">J domain-containing protein</fullName>
    </recommendedName>
</protein>
<dbReference type="PANTHER" id="PTHR44653:SF2">
    <property type="entry name" value="DNAJ HOMOLOG SUBFAMILY C MEMBER 1"/>
    <property type="match status" value="1"/>
</dbReference>
<dbReference type="RefSeq" id="XP_022461297.1">
    <property type="nucleotide sequence ID" value="XM_022600480.1"/>
</dbReference>
<dbReference type="GeneID" id="34522685"/>
<accession>W6MXQ7</accession>
<dbReference type="STRING" id="1382522.W6MXQ7"/>
<dbReference type="InterPro" id="IPR001623">
    <property type="entry name" value="DnaJ_domain"/>
</dbReference>
<reference evidence="10" key="2">
    <citation type="submission" date="2014-02" db="EMBL/GenBank/DDBJ databases">
        <title>Complete DNA sequence of /Kuraishia capsulata/ illustrates novel genomic features among budding yeasts (/Saccharomycotina/).</title>
        <authorList>
            <person name="Morales L."/>
            <person name="Noel B."/>
            <person name="Porcel B."/>
            <person name="Marcet-Houben M."/>
            <person name="Hullo M-F."/>
            <person name="Sacerdot C."/>
            <person name="Tekaia F."/>
            <person name="Leh-Louis V."/>
            <person name="Despons L."/>
            <person name="Khanna V."/>
            <person name="Aury J-M."/>
            <person name="Barbe V."/>
            <person name="Couloux A."/>
            <person name="Labadie K."/>
            <person name="Pelletier E."/>
            <person name="Souciet J-L."/>
            <person name="Boekhout T."/>
            <person name="Gabaldon T."/>
            <person name="Wincker P."/>
            <person name="Dujon B."/>
        </authorList>
    </citation>
    <scope>NUCLEOTIDE SEQUENCE</scope>
    <source>
        <strain evidence="10">CBS 1993</strain>
    </source>
</reference>
<evidence type="ECO:0000256" key="3">
    <source>
        <dbReference type="ARBA" id="ARBA00022989"/>
    </source>
</evidence>
<gene>
    <name evidence="10" type="ORF">KUCA_T00005298001</name>
</gene>
<evidence type="ECO:0000259" key="9">
    <source>
        <dbReference type="PROSITE" id="PS50076"/>
    </source>
</evidence>
<dbReference type="OrthoDB" id="413400at2759"/>
<keyword evidence="1 7" id="KW-0812">Transmembrane</keyword>
<dbReference type="InterPro" id="IPR052606">
    <property type="entry name" value="DnaJ_domain_protein"/>
</dbReference>
<dbReference type="AlphaFoldDB" id="W6MXQ7"/>
<dbReference type="PANTHER" id="PTHR44653">
    <property type="entry name" value="DNAJ HOMOLOG SUBFAMILY C MEMBER 1"/>
    <property type="match status" value="1"/>
</dbReference>
<reference evidence="10" key="1">
    <citation type="submission" date="2013-12" db="EMBL/GenBank/DDBJ databases">
        <authorList>
            <person name="Genoscope - CEA"/>
        </authorList>
    </citation>
    <scope>NUCLEOTIDE SEQUENCE</scope>
    <source>
        <strain evidence="10">CBS 1993</strain>
    </source>
</reference>
<evidence type="ECO:0000313" key="11">
    <source>
        <dbReference type="Proteomes" id="UP000019384"/>
    </source>
</evidence>
<evidence type="ECO:0000256" key="5">
    <source>
        <dbReference type="ARBA" id="ARBA00037847"/>
    </source>
</evidence>
<feature type="transmembrane region" description="Helical" evidence="7">
    <location>
        <begin position="139"/>
        <end position="159"/>
    </location>
</feature>